<comment type="caution">
    <text evidence="1">The sequence shown here is derived from an EMBL/GenBank/DDBJ whole genome shotgun (WGS) entry which is preliminary data.</text>
</comment>
<protein>
    <submittedName>
        <fullName evidence="1">Uncharacterized protein</fullName>
    </submittedName>
</protein>
<accession>A0AAD6MEM9</accession>
<organism evidence="1 2">
    <name type="scientific">Populus alba x Populus x berolinensis</name>
    <dbReference type="NCBI Taxonomy" id="444605"/>
    <lineage>
        <taxon>Eukaryota</taxon>
        <taxon>Viridiplantae</taxon>
        <taxon>Streptophyta</taxon>
        <taxon>Embryophyta</taxon>
        <taxon>Tracheophyta</taxon>
        <taxon>Spermatophyta</taxon>
        <taxon>Magnoliopsida</taxon>
        <taxon>eudicotyledons</taxon>
        <taxon>Gunneridae</taxon>
        <taxon>Pentapetalae</taxon>
        <taxon>rosids</taxon>
        <taxon>fabids</taxon>
        <taxon>Malpighiales</taxon>
        <taxon>Salicaceae</taxon>
        <taxon>Saliceae</taxon>
        <taxon>Populus</taxon>
    </lineage>
</organism>
<dbReference type="AlphaFoldDB" id="A0AAD6MEM9"/>
<proteinExistence type="predicted"/>
<reference evidence="1" key="1">
    <citation type="journal article" date="2023" name="Mol. Ecol. Resour.">
        <title>Chromosome-level genome assembly of a triploid poplar Populus alba 'Berolinensis'.</title>
        <authorList>
            <person name="Chen S."/>
            <person name="Yu Y."/>
            <person name="Wang X."/>
            <person name="Wang S."/>
            <person name="Zhang T."/>
            <person name="Zhou Y."/>
            <person name="He R."/>
            <person name="Meng N."/>
            <person name="Wang Y."/>
            <person name="Liu W."/>
            <person name="Liu Z."/>
            <person name="Liu J."/>
            <person name="Guo Q."/>
            <person name="Huang H."/>
            <person name="Sederoff R.R."/>
            <person name="Wang G."/>
            <person name="Qu G."/>
            <person name="Chen S."/>
        </authorList>
    </citation>
    <scope>NUCLEOTIDE SEQUENCE</scope>
    <source>
        <strain evidence="1">SC-2020</strain>
    </source>
</reference>
<keyword evidence="2" id="KW-1185">Reference proteome</keyword>
<dbReference type="Proteomes" id="UP001164929">
    <property type="component" value="Chromosome 10"/>
</dbReference>
<dbReference type="EMBL" id="JAQIZT010000010">
    <property type="protein sequence ID" value="KAJ6983896.1"/>
    <property type="molecule type" value="Genomic_DNA"/>
</dbReference>
<evidence type="ECO:0000313" key="2">
    <source>
        <dbReference type="Proteomes" id="UP001164929"/>
    </source>
</evidence>
<gene>
    <name evidence="1" type="ORF">NC653_026654</name>
</gene>
<name>A0AAD6MEM9_9ROSI</name>
<sequence>MLLDTRGAAAIPETQFHLKWLLSISSVSIASDTYSFPPMMETWTRVVEGHRRYRGLKKTILLDRKRLGRVAGCCIRMGHSHGMSLQLLCGIGT</sequence>
<evidence type="ECO:0000313" key="1">
    <source>
        <dbReference type="EMBL" id="KAJ6983896.1"/>
    </source>
</evidence>